<dbReference type="EMBL" id="CP046621">
    <property type="protein sequence ID" value="QGW77858.1"/>
    <property type="molecule type" value="Genomic_DNA"/>
</dbReference>
<dbReference type="PANTHER" id="PTHR44688:SF16">
    <property type="entry name" value="DNA-BINDING TRANSCRIPTIONAL ACTIVATOR DEVR_DOSR"/>
    <property type="match status" value="1"/>
</dbReference>
<dbReference type="PRINTS" id="PR00038">
    <property type="entry name" value="HTHLUXR"/>
</dbReference>
<gene>
    <name evidence="5" type="ORF">GPJ81_14575</name>
</gene>
<evidence type="ECO:0000313" key="5">
    <source>
        <dbReference type="EMBL" id="QGW77858.1"/>
    </source>
</evidence>
<dbReference type="SMART" id="SM00421">
    <property type="entry name" value="HTH_LUXR"/>
    <property type="match status" value="1"/>
</dbReference>
<organism evidence="5 6">
    <name type="scientific">Pseudomonas alkylphenolica</name>
    <dbReference type="NCBI Taxonomy" id="237609"/>
    <lineage>
        <taxon>Bacteria</taxon>
        <taxon>Pseudomonadati</taxon>
        <taxon>Pseudomonadota</taxon>
        <taxon>Gammaproteobacteria</taxon>
        <taxon>Pseudomonadales</taxon>
        <taxon>Pseudomonadaceae</taxon>
        <taxon>Pseudomonas</taxon>
    </lineage>
</organism>
<dbReference type="InterPro" id="IPR036388">
    <property type="entry name" value="WH-like_DNA-bd_sf"/>
</dbReference>
<dbReference type="InterPro" id="IPR016032">
    <property type="entry name" value="Sig_transdc_resp-reg_C-effctor"/>
</dbReference>
<dbReference type="CDD" id="cd06170">
    <property type="entry name" value="LuxR_C_like"/>
    <property type="match status" value="1"/>
</dbReference>
<proteinExistence type="predicted"/>
<dbReference type="SUPFAM" id="SSF46894">
    <property type="entry name" value="C-terminal effector domain of the bipartite response regulators"/>
    <property type="match status" value="1"/>
</dbReference>
<feature type="domain" description="HTH luxR-type" evidence="4">
    <location>
        <begin position="15"/>
        <end position="80"/>
    </location>
</feature>
<dbReference type="Proteomes" id="UP000426235">
    <property type="component" value="Chromosome"/>
</dbReference>
<dbReference type="GO" id="GO:0006355">
    <property type="term" value="P:regulation of DNA-templated transcription"/>
    <property type="evidence" value="ECO:0007669"/>
    <property type="project" value="InterPro"/>
</dbReference>
<protein>
    <recommendedName>
        <fullName evidence="4">HTH luxR-type domain-containing protein</fullName>
    </recommendedName>
</protein>
<keyword evidence="2" id="KW-0238">DNA-binding</keyword>
<dbReference type="PANTHER" id="PTHR44688">
    <property type="entry name" value="DNA-BINDING TRANSCRIPTIONAL ACTIVATOR DEVR_DOSR"/>
    <property type="match status" value="1"/>
</dbReference>
<evidence type="ECO:0000313" key="6">
    <source>
        <dbReference type="Proteomes" id="UP000426235"/>
    </source>
</evidence>
<evidence type="ECO:0000259" key="4">
    <source>
        <dbReference type="PROSITE" id="PS50043"/>
    </source>
</evidence>
<evidence type="ECO:0000256" key="2">
    <source>
        <dbReference type="ARBA" id="ARBA00023125"/>
    </source>
</evidence>
<dbReference type="GO" id="GO:0003677">
    <property type="term" value="F:DNA binding"/>
    <property type="evidence" value="ECO:0007669"/>
    <property type="project" value="UniProtKB-KW"/>
</dbReference>
<dbReference type="PROSITE" id="PS50043">
    <property type="entry name" value="HTH_LUXR_2"/>
    <property type="match status" value="1"/>
</dbReference>
<keyword evidence="3" id="KW-0804">Transcription</keyword>
<dbReference type="Pfam" id="PF00196">
    <property type="entry name" value="GerE"/>
    <property type="match status" value="1"/>
</dbReference>
<dbReference type="AlphaFoldDB" id="A0A6I6HAI3"/>
<keyword evidence="1" id="KW-0805">Transcription regulation</keyword>
<evidence type="ECO:0000256" key="3">
    <source>
        <dbReference type="ARBA" id="ARBA00023163"/>
    </source>
</evidence>
<name>A0A6I6HAI3_9PSED</name>
<sequence>MAFRCGHAVAQLRTVQGTNMPLSDRETVVLSLVARGLTDREVARQLSVALSTARKHRENILDKLKVGRSSALVGIYLCLGAVPTWKAGSKGRQRRCRHASGRCLAVWPKA</sequence>
<accession>A0A6I6HAI3</accession>
<dbReference type="Gene3D" id="1.10.10.10">
    <property type="entry name" value="Winged helix-like DNA-binding domain superfamily/Winged helix DNA-binding domain"/>
    <property type="match status" value="1"/>
</dbReference>
<dbReference type="InterPro" id="IPR000792">
    <property type="entry name" value="Tscrpt_reg_LuxR_C"/>
</dbReference>
<evidence type="ECO:0000256" key="1">
    <source>
        <dbReference type="ARBA" id="ARBA00023015"/>
    </source>
</evidence>
<keyword evidence="6" id="KW-1185">Reference proteome</keyword>
<reference evidence="5" key="1">
    <citation type="submission" date="2019-12" db="EMBL/GenBank/DDBJ databases">
        <title>Hybrid Genome Assemblies of two High G+C Isolates from Undergraduate Microbiology Courses.</title>
        <authorList>
            <person name="Ne Ville C.J."/>
            <person name="Enright D."/>
            <person name="Hernandez I."/>
            <person name="Dodsworth J."/>
            <person name="Orwin P.M."/>
        </authorList>
    </citation>
    <scope>NUCLEOTIDE SEQUENCE [LARGE SCALE GENOMIC DNA]</scope>
    <source>
        <strain evidence="5">Neo</strain>
    </source>
</reference>